<dbReference type="AlphaFoldDB" id="A0A7J8HI37"/>
<protein>
    <submittedName>
        <fullName evidence="2">Uncharacterized protein</fullName>
    </submittedName>
</protein>
<dbReference type="EMBL" id="JACASF010000006">
    <property type="protein sequence ID" value="KAF6471559.1"/>
    <property type="molecule type" value="Genomic_DNA"/>
</dbReference>
<organism evidence="2 3">
    <name type="scientific">Molossus molossus</name>
    <name type="common">Pallas' mastiff bat</name>
    <name type="synonym">Vespertilio molossus</name>
    <dbReference type="NCBI Taxonomy" id="27622"/>
    <lineage>
        <taxon>Eukaryota</taxon>
        <taxon>Metazoa</taxon>
        <taxon>Chordata</taxon>
        <taxon>Craniata</taxon>
        <taxon>Vertebrata</taxon>
        <taxon>Euteleostomi</taxon>
        <taxon>Mammalia</taxon>
        <taxon>Eutheria</taxon>
        <taxon>Laurasiatheria</taxon>
        <taxon>Chiroptera</taxon>
        <taxon>Yangochiroptera</taxon>
        <taxon>Molossidae</taxon>
        <taxon>Molossus</taxon>
    </lineage>
</organism>
<evidence type="ECO:0000313" key="3">
    <source>
        <dbReference type="Proteomes" id="UP000550707"/>
    </source>
</evidence>
<proteinExistence type="predicted"/>
<accession>A0A7J8HI37</accession>
<keyword evidence="1" id="KW-0732">Signal</keyword>
<feature type="signal peptide" evidence="1">
    <location>
        <begin position="1"/>
        <end position="20"/>
    </location>
</feature>
<evidence type="ECO:0000256" key="1">
    <source>
        <dbReference type="SAM" id="SignalP"/>
    </source>
</evidence>
<name>A0A7J8HI37_MOLMO</name>
<feature type="chain" id="PRO_5029581237" evidence="1">
    <location>
        <begin position="21"/>
        <end position="57"/>
    </location>
</feature>
<evidence type="ECO:0000313" key="2">
    <source>
        <dbReference type="EMBL" id="KAF6471559.1"/>
    </source>
</evidence>
<sequence length="57" mass="6141">MWYLSFSDWLILLSIILSRSLHVVSKGCPVDACSARRPGNGCSLSLLPLSEACSLCA</sequence>
<dbReference type="Proteomes" id="UP000550707">
    <property type="component" value="Unassembled WGS sequence"/>
</dbReference>
<gene>
    <name evidence="2" type="ORF">HJG59_010949</name>
</gene>
<reference evidence="2 3" key="1">
    <citation type="journal article" date="2020" name="Nature">
        <title>Six reference-quality genomes reveal evolution of bat adaptations.</title>
        <authorList>
            <person name="Jebb D."/>
            <person name="Huang Z."/>
            <person name="Pippel M."/>
            <person name="Hughes G.M."/>
            <person name="Lavrichenko K."/>
            <person name="Devanna P."/>
            <person name="Winkler S."/>
            <person name="Jermiin L.S."/>
            <person name="Skirmuntt E.C."/>
            <person name="Katzourakis A."/>
            <person name="Burkitt-Gray L."/>
            <person name="Ray D.A."/>
            <person name="Sullivan K.A.M."/>
            <person name="Roscito J.G."/>
            <person name="Kirilenko B.M."/>
            <person name="Davalos L.M."/>
            <person name="Corthals A.P."/>
            <person name="Power M.L."/>
            <person name="Jones G."/>
            <person name="Ransome R.D."/>
            <person name="Dechmann D.K.N."/>
            <person name="Locatelli A.G."/>
            <person name="Puechmaille S.J."/>
            <person name="Fedrigo O."/>
            <person name="Jarvis E.D."/>
            <person name="Hiller M."/>
            <person name="Vernes S.C."/>
            <person name="Myers E.W."/>
            <person name="Teeling E.C."/>
        </authorList>
    </citation>
    <scope>NUCLEOTIDE SEQUENCE [LARGE SCALE GENOMIC DNA]</scope>
    <source>
        <strain evidence="2">MMolMol1</strain>
        <tissue evidence="2">Muscle</tissue>
    </source>
</reference>
<keyword evidence="3" id="KW-1185">Reference proteome</keyword>
<comment type="caution">
    <text evidence="2">The sequence shown here is derived from an EMBL/GenBank/DDBJ whole genome shotgun (WGS) entry which is preliminary data.</text>
</comment>